<dbReference type="Proteomes" id="UP000789920">
    <property type="component" value="Unassembled WGS sequence"/>
</dbReference>
<accession>A0ACA9S7M1</accession>
<comment type="caution">
    <text evidence="1">The sequence shown here is derived from an EMBL/GenBank/DDBJ whole genome shotgun (WGS) entry which is preliminary data.</text>
</comment>
<gene>
    <name evidence="1" type="ORF">RPERSI_LOCUS26654</name>
</gene>
<feature type="non-terminal residue" evidence="1">
    <location>
        <position position="1"/>
    </location>
</feature>
<evidence type="ECO:0000313" key="1">
    <source>
        <dbReference type="EMBL" id="CAG8826103.1"/>
    </source>
</evidence>
<organism evidence="1 2">
    <name type="scientific">Racocetra persica</name>
    <dbReference type="NCBI Taxonomy" id="160502"/>
    <lineage>
        <taxon>Eukaryota</taxon>
        <taxon>Fungi</taxon>
        <taxon>Fungi incertae sedis</taxon>
        <taxon>Mucoromycota</taxon>
        <taxon>Glomeromycotina</taxon>
        <taxon>Glomeromycetes</taxon>
        <taxon>Diversisporales</taxon>
        <taxon>Gigasporaceae</taxon>
        <taxon>Racocetra</taxon>
    </lineage>
</organism>
<reference evidence="1" key="1">
    <citation type="submission" date="2021-06" db="EMBL/GenBank/DDBJ databases">
        <authorList>
            <person name="Kallberg Y."/>
            <person name="Tangrot J."/>
            <person name="Rosling A."/>
        </authorList>
    </citation>
    <scope>NUCLEOTIDE SEQUENCE</scope>
    <source>
        <strain evidence="1">MA461A</strain>
    </source>
</reference>
<proteinExistence type="predicted"/>
<name>A0ACA9S7M1_9GLOM</name>
<sequence length="98" mass="11604">CRKDDFKKIQDRDAYLNRKFLYKPSIIQNLIVTPIPLLQNSATDQILIQNYVLVDNLILLDDIFLSPIQNMPSNNLLQNDTEWFDNMEDKYNINTDKK</sequence>
<feature type="non-terminal residue" evidence="1">
    <location>
        <position position="98"/>
    </location>
</feature>
<keyword evidence="2" id="KW-1185">Reference proteome</keyword>
<protein>
    <submittedName>
        <fullName evidence="1">28573_t:CDS:1</fullName>
    </submittedName>
</protein>
<dbReference type="EMBL" id="CAJVQC010091661">
    <property type="protein sequence ID" value="CAG8826103.1"/>
    <property type="molecule type" value="Genomic_DNA"/>
</dbReference>
<evidence type="ECO:0000313" key="2">
    <source>
        <dbReference type="Proteomes" id="UP000789920"/>
    </source>
</evidence>